<dbReference type="OrthoDB" id="5819406at2759"/>
<evidence type="ECO:0000256" key="2">
    <source>
        <dbReference type="SAM" id="SignalP"/>
    </source>
</evidence>
<feature type="chain" id="PRO_5041120434" evidence="2">
    <location>
        <begin position="17"/>
        <end position="220"/>
    </location>
</feature>
<evidence type="ECO:0000313" key="4">
    <source>
        <dbReference type="Proteomes" id="UP000038040"/>
    </source>
</evidence>
<evidence type="ECO:0000313" key="3">
    <source>
        <dbReference type="EMBL" id="VDN54355.1"/>
    </source>
</evidence>
<evidence type="ECO:0000313" key="5">
    <source>
        <dbReference type="Proteomes" id="UP000274756"/>
    </source>
</evidence>
<keyword evidence="2" id="KW-0732">Signal</keyword>
<dbReference type="EMBL" id="UYYG01000771">
    <property type="protein sequence ID" value="VDN54355.1"/>
    <property type="molecule type" value="Genomic_DNA"/>
</dbReference>
<gene>
    <name evidence="3" type="ORF">DME_LOCUS4328</name>
</gene>
<evidence type="ECO:0000313" key="6">
    <source>
        <dbReference type="WBParaSite" id="DME_0001093701-mRNA-1"/>
    </source>
</evidence>
<dbReference type="AlphaFoldDB" id="A0A0N4USA5"/>
<organism evidence="4 6">
    <name type="scientific">Dracunculus medinensis</name>
    <name type="common">Guinea worm</name>
    <dbReference type="NCBI Taxonomy" id="318479"/>
    <lineage>
        <taxon>Eukaryota</taxon>
        <taxon>Metazoa</taxon>
        <taxon>Ecdysozoa</taxon>
        <taxon>Nematoda</taxon>
        <taxon>Chromadorea</taxon>
        <taxon>Rhabditida</taxon>
        <taxon>Spirurina</taxon>
        <taxon>Dracunculoidea</taxon>
        <taxon>Dracunculidae</taxon>
        <taxon>Dracunculus</taxon>
    </lineage>
</organism>
<accession>A0A0N4USA5</accession>
<name>A0A0N4USA5_DRAME</name>
<proteinExistence type="predicted"/>
<sequence>MFAVVLTFFLLPLAFAANADIEECVKLVGNAQNILRRRPTVDCGSEDPVCPSIFVYDNNDEDLANNVNVDHDYKIPELCNKIKDFAAKICPKTSAMCCKSKEFNFHDDQQFSLIFNFKESESWKLELFPRNQNPRTRASNKSDSPLRNQPRYMPKNGSNICTTSPSIALLICPITCGLCNRPGVSGICPDESDNCAAIFRLDPIRIYGFHEQILQKDVWT</sequence>
<dbReference type="Proteomes" id="UP000038040">
    <property type="component" value="Unplaced"/>
</dbReference>
<dbReference type="WBParaSite" id="DME_0001093701-mRNA-1">
    <property type="protein sequence ID" value="DME_0001093701-mRNA-1"/>
    <property type="gene ID" value="DME_0001093701"/>
</dbReference>
<feature type="compositionally biased region" description="Polar residues" evidence="1">
    <location>
        <begin position="132"/>
        <end position="147"/>
    </location>
</feature>
<reference evidence="6" key="1">
    <citation type="submission" date="2017-02" db="UniProtKB">
        <authorList>
            <consortium name="WormBaseParasite"/>
        </authorList>
    </citation>
    <scope>IDENTIFICATION</scope>
</reference>
<feature type="signal peptide" evidence="2">
    <location>
        <begin position="1"/>
        <end position="16"/>
    </location>
</feature>
<feature type="region of interest" description="Disordered" evidence="1">
    <location>
        <begin position="132"/>
        <end position="157"/>
    </location>
</feature>
<dbReference type="Proteomes" id="UP000274756">
    <property type="component" value="Unassembled WGS sequence"/>
</dbReference>
<evidence type="ECO:0000256" key="1">
    <source>
        <dbReference type="SAM" id="MobiDB-lite"/>
    </source>
</evidence>
<reference evidence="3 5" key="2">
    <citation type="submission" date="2018-11" db="EMBL/GenBank/DDBJ databases">
        <authorList>
            <consortium name="Pathogen Informatics"/>
        </authorList>
    </citation>
    <scope>NUCLEOTIDE SEQUENCE [LARGE SCALE GENOMIC DNA]</scope>
</reference>
<keyword evidence="5" id="KW-1185">Reference proteome</keyword>
<protein>
    <submittedName>
        <fullName evidence="6">CLIP domain-containing serine protease</fullName>
    </submittedName>
</protein>